<name>A0ABP8TZV4_9ACTN</name>
<evidence type="ECO:0000313" key="2">
    <source>
        <dbReference type="Proteomes" id="UP001501442"/>
    </source>
</evidence>
<reference evidence="2" key="1">
    <citation type="journal article" date="2019" name="Int. J. Syst. Evol. Microbiol.">
        <title>The Global Catalogue of Microorganisms (GCM) 10K type strain sequencing project: providing services to taxonomists for standard genome sequencing and annotation.</title>
        <authorList>
            <consortium name="The Broad Institute Genomics Platform"/>
            <consortium name="The Broad Institute Genome Sequencing Center for Infectious Disease"/>
            <person name="Wu L."/>
            <person name="Ma J."/>
        </authorList>
    </citation>
    <scope>NUCLEOTIDE SEQUENCE [LARGE SCALE GENOMIC DNA]</scope>
    <source>
        <strain evidence="2">JCM 17939</strain>
    </source>
</reference>
<protein>
    <submittedName>
        <fullName evidence="1">Uncharacterized protein</fullName>
    </submittedName>
</protein>
<sequence length="236" mass="26120">MTAPQPREAPAVTSGKDVKSAYTVRAGDVRGDLIAPLAVSPHLVDVVERIQRAPWPQWLEPGVRMRREVAELCRLQAARGMTVLAWLAEGDAPADIDWLLQTHRLTGRRQERMYDAAERLADPVRELVVANWTWAMSNPHGGRVTAPFFASRAYPDDGYAAAHATVTLLQLWDRVPEVRQALAVAWAATRTPADWCKAAELRAGHGAEVPVFTYPRGPVPPKSAVRPWISRLLRCG</sequence>
<evidence type="ECO:0000313" key="1">
    <source>
        <dbReference type="EMBL" id="GAA4620570.1"/>
    </source>
</evidence>
<comment type="caution">
    <text evidence="1">The sequence shown here is derived from an EMBL/GenBank/DDBJ whole genome shotgun (WGS) entry which is preliminary data.</text>
</comment>
<dbReference type="Proteomes" id="UP001501442">
    <property type="component" value="Unassembled WGS sequence"/>
</dbReference>
<proteinExistence type="predicted"/>
<organism evidence="1 2">
    <name type="scientific">Actinoallomurus vinaceus</name>
    <dbReference type="NCBI Taxonomy" id="1080074"/>
    <lineage>
        <taxon>Bacteria</taxon>
        <taxon>Bacillati</taxon>
        <taxon>Actinomycetota</taxon>
        <taxon>Actinomycetes</taxon>
        <taxon>Streptosporangiales</taxon>
        <taxon>Thermomonosporaceae</taxon>
        <taxon>Actinoallomurus</taxon>
    </lineage>
</organism>
<gene>
    <name evidence="1" type="ORF">GCM10023196_005070</name>
</gene>
<accession>A0ABP8TZV4</accession>
<dbReference type="RefSeq" id="WP_345428908.1">
    <property type="nucleotide sequence ID" value="NZ_BAABHK010000001.1"/>
</dbReference>
<dbReference type="EMBL" id="BAABHK010000001">
    <property type="protein sequence ID" value="GAA4620570.1"/>
    <property type="molecule type" value="Genomic_DNA"/>
</dbReference>
<keyword evidence="2" id="KW-1185">Reference proteome</keyword>